<feature type="compositionally biased region" description="Basic residues" evidence="1">
    <location>
        <begin position="169"/>
        <end position="180"/>
    </location>
</feature>
<gene>
    <name evidence="2" type="ORF">DMC30DRAFT_389305</name>
</gene>
<feature type="compositionally biased region" description="Basic and acidic residues" evidence="1">
    <location>
        <begin position="67"/>
        <end position="77"/>
    </location>
</feature>
<name>A0A5C5G318_9BASI</name>
<feature type="compositionally biased region" description="Low complexity" evidence="1">
    <location>
        <begin position="132"/>
        <end position="168"/>
    </location>
</feature>
<feature type="region of interest" description="Disordered" evidence="1">
    <location>
        <begin position="524"/>
        <end position="718"/>
    </location>
</feature>
<feature type="region of interest" description="Disordered" evidence="1">
    <location>
        <begin position="262"/>
        <end position="289"/>
    </location>
</feature>
<evidence type="ECO:0000313" key="2">
    <source>
        <dbReference type="EMBL" id="TNY23543.1"/>
    </source>
</evidence>
<organism evidence="2 3">
    <name type="scientific">Rhodotorula diobovata</name>
    <dbReference type="NCBI Taxonomy" id="5288"/>
    <lineage>
        <taxon>Eukaryota</taxon>
        <taxon>Fungi</taxon>
        <taxon>Dikarya</taxon>
        <taxon>Basidiomycota</taxon>
        <taxon>Pucciniomycotina</taxon>
        <taxon>Microbotryomycetes</taxon>
        <taxon>Sporidiobolales</taxon>
        <taxon>Sporidiobolaceae</taxon>
        <taxon>Rhodotorula</taxon>
    </lineage>
</organism>
<feature type="region of interest" description="Disordered" evidence="1">
    <location>
        <begin position="743"/>
        <end position="771"/>
    </location>
</feature>
<comment type="caution">
    <text evidence="2">The sequence shown here is derived from an EMBL/GenBank/DDBJ whole genome shotgun (WGS) entry which is preliminary data.</text>
</comment>
<feature type="compositionally biased region" description="Low complexity" evidence="1">
    <location>
        <begin position="272"/>
        <end position="287"/>
    </location>
</feature>
<proteinExistence type="predicted"/>
<feature type="compositionally biased region" description="Low complexity" evidence="1">
    <location>
        <begin position="1"/>
        <end position="23"/>
    </location>
</feature>
<protein>
    <recommendedName>
        <fullName evidence="4">Proteophosphoglycan ppg4</fullName>
    </recommendedName>
</protein>
<dbReference type="OrthoDB" id="2528628at2759"/>
<evidence type="ECO:0000256" key="1">
    <source>
        <dbReference type="SAM" id="MobiDB-lite"/>
    </source>
</evidence>
<evidence type="ECO:0000313" key="3">
    <source>
        <dbReference type="Proteomes" id="UP000311382"/>
    </source>
</evidence>
<accession>A0A5C5G318</accession>
<feature type="compositionally biased region" description="Polar residues" evidence="1">
    <location>
        <begin position="612"/>
        <end position="627"/>
    </location>
</feature>
<dbReference type="AlphaFoldDB" id="A0A5C5G318"/>
<keyword evidence="3" id="KW-1185">Reference proteome</keyword>
<feature type="compositionally biased region" description="Low complexity" evidence="1">
    <location>
        <begin position="581"/>
        <end position="603"/>
    </location>
</feature>
<feature type="compositionally biased region" description="Acidic residues" evidence="1">
    <location>
        <begin position="113"/>
        <end position="127"/>
    </location>
</feature>
<feature type="compositionally biased region" description="Basic and acidic residues" evidence="1">
    <location>
        <begin position="426"/>
        <end position="439"/>
    </location>
</feature>
<feature type="compositionally biased region" description="Low complexity" evidence="1">
    <location>
        <begin position="692"/>
        <end position="702"/>
    </location>
</feature>
<evidence type="ECO:0008006" key="4">
    <source>
        <dbReference type="Google" id="ProtNLM"/>
    </source>
</evidence>
<feature type="region of interest" description="Disordered" evidence="1">
    <location>
        <begin position="385"/>
        <end position="506"/>
    </location>
</feature>
<dbReference type="EMBL" id="SOZI01000010">
    <property type="protein sequence ID" value="TNY23543.1"/>
    <property type="molecule type" value="Genomic_DNA"/>
</dbReference>
<feature type="compositionally biased region" description="Basic and acidic residues" evidence="1">
    <location>
        <begin position="524"/>
        <end position="533"/>
    </location>
</feature>
<feature type="compositionally biased region" description="Basic and acidic residues" evidence="1">
    <location>
        <begin position="798"/>
        <end position="812"/>
    </location>
</feature>
<feature type="region of interest" description="Disordered" evidence="1">
    <location>
        <begin position="1"/>
        <end position="189"/>
    </location>
</feature>
<dbReference type="Proteomes" id="UP000311382">
    <property type="component" value="Unassembled WGS sequence"/>
</dbReference>
<feature type="compositionally biased region" description="Basic and acidic residues" evidence="1">
    <location>
        <begin position="756"/>
        <end position="771"/>
    </location>
</feature>
<reference evidence="2 3" key="1">
    <citation type="submission" date="2019-03" db="EMBL/GenBank/DDBJ databases">
        <title>Rhodosporidium diobovatum UCD-FST 08-225 genome sequencing, assembly, and annotation.</title>
        <authorList>
            <person name="Fakankun I.U."/>
            <person name="Fristensky B."/>
            <person name="Levin D.B."/>
        </authorList>
    </citation>
    <scope>NUCLEOTIDE SEQUENCE [LARGE SCALE GENOMIC DNA]</scope>
    <source>
        <strain evidence="2 3">UCD-FST 08-225</strain>
    </source>
</reference>
<sequence length="812" mass="87858">MSSPSPRGSPASAAAAGPRALGSESPSRPSVGRRDVASTPGRDGEDDARMVSPSPARQGQASPLKARIGEFVDEGRTKLQGLLFGPRASTPRAEGAAPAREQVEGPEAGAAQDEGEEHADEDDDEDQPFPQPQAKQRPRAPASLADSTLTSHSHSRSHASFDSSTTSTSRRHPRRRRRPSHPTLPVIEITSTDARAAARAAAILKVHHKYVEQGISAVDAARAAADAFDKAQREGEEDEDSEEEELRTLLLDAVDELREQAPAQARTRTRTRSVSVSVTTSTSTAAAGGRWTPAEWRRLEQTLVELGRRLRRDTSVASSCVGGRSMRSESIAMANVVGDEVEPEAVVEAFLRSMGVAREECVGEWNWDKLLFRVEALKMRRADDVRKRRALSHASTSHVGSRAGQASLPPLHERGETERSQSSAVVDEHDEHDATREAHATVVKQEQLSDDEQWPFGPAGDSESENSDNEQDRLGDDTFFASSKRDRRRSRRASIEPVYVPTALANPALRHLYDDFQLEKPKLPLKEVLREDSPESSGPASGEDEAPRESTPGADDRAGVEPPRSPSSAQRLISYLGSFVRRSPAPSPASSTRALPADSSASPSPSPVPEMQQVQFSASRVTPQFASTAKPYPPLPAATTHKPLPPIEGRVVRPLPHSASQPQHRADASTSRFTLEGDTTSEAVDLSGSSGGNSSTSSVSLSTRRRRRSSGEGSGRVWAAVDAIEEAESSREEEESRVIELLRGGSAAKRRAASGDLRERTDAAEGKGKGKAREVDWRGFVEIEQELGRTMVPTGTRALDRRVSGERRVSRR</sequence>
<feature type="region of interest" description="Disordered" evidence="1">
    <location>
        <begin position="793"/>
        <end position="812"/>
    </location>
</feature>
<feature type="compositionally biased region" description="Polar residues" evidence="1">
    <location>
        <begin position="658"/>
        <end position="682"/>
    </location>
</feature>